<feature type="transmembrane region" description="Helical" evidence="1">
    <location>
        <begin position="7"/>
        <end position="26"/>
    </location>
</feature>
<evidence type="ECO:0000313" key="3">
    <source>
        <dbReference type="Proteomes" id="UP000271974"/>
    </source>
</evidence>
<comment type="caution">
    <text evidence="2">The sequence shown here is derived from an EMBL/GenBank/DDBJ whole genome shotgun (WGS) entry which is preliminary data.</text>
</comment>
<sequence length="121" mass="13998">MFCLLPPTQFLMALITCWFVIIKILLDSMLLGISIVGLDFLIIYVTVYVWFDKDYHVVKKRMTISIGPKWTISIGPKWTISIHATHKKSQKIMLLGLKDLNLGCFFFFQPMSEMKAIRQAP</sequence>
<keyword evidence="1" id="KW-0812">Transmembrane</keyword>
<name>A0A433T9T1_ELYCH</name>
<reference evidence="2 3" key="1">
    <citation type="submission" date="2019-01" db="EMBL/GenBank/DDBJ databases">
        <title>A draft genome assembly of the solar-powered sea slug Elysia chlorotica.</title>
        <authorList>
            <person name="Cai H."/>
            <person name="Li Q."/>
            <person name="Fang X."/>
            <person name="Li J."/>
            <person name="Curtis N.E."/>
            <person name="Altenburger A."/>
            <person name="Shibata T."/>
            <person name="Feng M."/>
            <person name="Maeda T."/>
            <person name="Schwartz J.A."/>
            <person name="Shigenobu S."/>
            <person name="Lundholm N."/>
            <person name="Nishiyama T."/>
            <person name="Yang H."/>
            <person name="Hasebe M."/>
            <person name="Li S."/>
            <person name="Pierce S.K."/>
            <person name="Wang J."/>
        </authorList>
    </citation>
    <scope>NUCLEOTIDE SEQUENCE [LARGE SCALE GENOMIC DNA]</scope>
    <source>
        <strain evidence="2">EC2010</strain>
        <tissue evidence="2">Whole organism of an adult</tissue>
    </source>
</reference>
<evidence type="ECO:0000256" key="1">
    <source>
        <dbReference type="SAM" id="Phobius"/>
    </source>
</evidence>
<dbReference type="AlphaFoldDB" id="A0A433T9T1"/>
<protein>
    <submittedName>
        <fullName evidence="2">Uncharacterized protein</fullName>
    </submittedName>
</protein>
<keyword evidence="3" id="KW-1185">Reference proteome</keyword>
<keyword evidence="1" id="KW-1133">Transmembrane helix</keyword>
<keyword evidence="1" id="KW-0472">Membrane</keyword>
<organism evidence="2 3">
    <name type="scientific">Elysia chlorotica</name>
    <name type="common">Eastern emerald elysia</name>
    <name type="synonym">Sea slug</name>
    <dbReference type="NCBI Taxonomy" id="188477"/>
    <lineage>
        <taxon>Eukaryota</taxon>
        <taxon>Metazoa</taxon>
        <taxon>Spiralia</taxon>
        <taxon>Lophotrochozoa</taxon>
        <taxon>Mollusca</taxon>
        <taxon>Gastropoda</taxon>
        <taxon>Heterobranchia</taxon>
        <taxon>Euthyneura</taxon>
        <taxon>Panpulmonata</taxon>
        <taxon>Sacoglossa</taxon>
        <taxon>Placobranchoidea</taxon>
        <taxon>Plakobranchidae</taxon>
        <taxon>Elysia</taxon>
    </lineage>
</organism>
<evidence type="ECO:0000313" key="2">
    <source>
        <dbReference type="EMBL" id="RUS78335.1"/>
    </source>
</evidence>
<proteinExistence type="predicted"/>
<accession>A0A433T9T1</accession>
<gene>
    <name evidence="2" type="ORF">EGW08_013913</name>
</gene>
<dbReference type="EMBL" id="RQTK01000517">
    <property type="protein sequence ID" value="RUS78335.1"/>
    <property type="molecule type" value="Genomic_DNA"/>
</dbReference>
<dbReference type="Proteomes" id="UP000271974">
    <property type="component" value="Unassembled WGS sequence"/>
</dbReference>
<feature type="transmembrane region" description="Helical" evidence="1">
    <location>
        <begin position="32"/>
        <end position="51"/>
    </location>
</feature>